<organism evidence="2 3">
    <name type="scientific">Pleurotus ostreatus (strain PC15)</name>
    <name type="common">Oyster mushroom</name>
    <dbReference type="NCBI Taxonomy" id="1137138"/>
    <lineage>
        <taxon>Eukaryota</taxon>
        <taxon>Fungi</taxon>
        <taxon>Dikarya</taxon>
        <taxon>Basidiomycota</taxon>
        <taxon>Agaricomycotina</taxon>
        <taxon>Agaricomycetes</taxon>
        <taxon>Agaricomycetidae</taxon>
        <taxon>Agaricales</taxon>
        <taxon>Pleurotineae</taxon>
        <taxon>Pleurotaceae</taxon>
        <taxon>Pleurotus</taxon>
    </lineage>
</organism>
<feature type="compositionally biased region" description="Basic and acidic residues" evidence="1">
    <location>
        <begin position="324"/>
        <end position="336"/>
    </location>
</feature>
<protein>
    <submittedName>
        <fullName evidence="2">Uncharacterized protein</fullName>
    </submittedName>
</protein>
<dbReference type="AlphaFoldDB" id="A0A067NRW2"/>
<dbReference type="Proteomes" id="UP000027073">
    <property type="component" value="Unassembled WGS sequence"/>
</dbReference>
<feature type="compositionally biased region" description="Polar residues" evidence="1">
    <location>
        <begin position="1"/>
        <end position="12"/>
    </location>
</feature>
<reference evidence="3" key="1">
    <citation type="journal article" date="2014" name="Proc. Natl. Acad. Sci. U.S.A.">
        <title>Extensive sampling of basidiomycete genomes demonstrates inadequacy of the white-rot/brown-rot paradigm for wood decay fungi.</title>
        <authorList>
            <person name="Riley R."/>
            <person name="Salamov A.A."/>
            <person name="Brown D.W."/>
            <person name="Nagy L.G."/>
            <person name="Floudas D."/>
            <person name="Held B.W."/>
            <person name="Levasseur A."/>
            <person name="Lombard V."/>
            <person name="Morin E."/>
            <person name="Otillar R."/>
            <person name="Lindquist E.A."/>
            <person name="Sun H."/>
            <person name="LaButti K.M."/>
            <person name="Schmutz J."/>
            <person name="Jabbour D."/>
            <person name="Luo H."/>
            <person name="Baker S.E."/>
            <person name="Pisabarro A.G."/>
            <person name="Walton J.D."/>
            <person name="Blanchette R.A."/>
            <person name="Henrissat B."/>
            <person name="Martin F."/>
            <person name="Cullen D."/>
            <person name="Hibbett D.S."/>
            <person name="Grigoriev I.V."/>
        </authorList>
    </citation>
    <scope>NUCLEOTIDE SEQUENCE [LARGE SCALE GENOMIC DNA]</scope>
    <source>
        <strain evidence="3">PC15</strain>
    </source>
</reference>
<dbReference type="VEuPathDB" id="FungiDB:PLEOSDRAFT_169198"/>
<feature type="region of interest" description="Disordered" evidence="1">
    <location>
        <begin position="1"/>
        <end position="22"/>
    </location>
</feature>
<gene>
    <name evidence="2" type="ORF">PLEOSDRAFT_169198</name>
</gene>
<feature type="compositionally biased region" description="Acidic residues" evidence="1">
    <location>
        <begin position="300"/>
        <end position="310"/>
    </location>
</feature>
<dbReference type="OrthoDB" id="3043885at2759"/>
<dbReference type="InParanoid" id="A0A067NRW2"/>
<name>A0A067NRW2_PLEO1</name>
<dbReference type="EMBL" id="KL198009">
    <property type="protein sequence ID" value="KDQ26341.1"/>
    <property type="molecule type" value="Genomic_DNA"/>
</dbReference>
<evidence type="ECO:0000256" key="1">
    <source>
        <dbReference type="SAM" id="MobiDB-lite"/>
    </source>
</evidence>
<feature type="region of interest" description="Disordered" evidence="1">
    <location>
        <begin position="273"/>
        <end position="460"/>
    </location>
</feature>
<sequence length="507" mass="55951">MTTKPITFNNGETLLPSDRKNERHSRLAFSSAVAPLNPILAEFSITDDPSAPTTVIKYEYDPSEDSESDEDEEEEVDTAMTEQERNKDKDGVFLTTGTHFRDAAVMNGCKGDEGFVDHQASDQRYAPCSSGLKFATHGDDRGEGLDNAMAVDINETTLLNFYHLVLTTLSAPLGEHAIMAAARISIATLAHRQHEFETVESKEVLCAAANIHWKGAPTSLHDPVFGALGLMGRMRVLQYLGMFDLAEQFRAEEQDGVSDDDDDDDDNADARERVIESEDESNETGAGDRATLAEPHVVYDADDEEQEVEVVDNRFLPDEEEPESKDSDSDIAHEIPTDPANIPLPKSDDDDLLEEAGDNIDPVSATTESTKSESESDDTDADAESGESDSDESDSGDELFWSSPINGTLELEEEDALEQDAREADQDHESPNENDPSATTNPRKRARTPSPGDEEDEPPCKMARVDEEELLSRFDGNVLKLAIHNAIQRNMTSKLEANSYWHDMLFD</sequence>
<feature type="compositionally biased region" description="Acidic residues" evidence="1">
    <location>
        <begin position="61"/>
        <end position="77"/>
    </location>
</feature>
<feature type="compositionally biased region" description="Acidic residues" evidence="1">
    <location>
        <begin position="348"/>
        <end position="358"/>
    </location>
</feature>
<feature type="compositionally biased region" description="Basic and acidic residues" evidence="1">
    <location>
        <begin position="419"/>
        <end position="431"/>
    </location>
</feature>
<accession>A0A067NRW2</accession>
<feature type="compositionally biased region" description="Acidic residues" evidence="1">
    <location>
        <begin position="375"/>
        <end position="397"/>
    </location>
</feature>
<evidence type="ECO:0000313" key="2">
    <source>
        <dbReference type="EMBL" id="KDQ26341.1"/>
    </source>
</evidence>
<evidence type="ECO:0000313" key="3">
    <source>
        <dbReference type="Proteomes" id="UP000027073"/>
    </source>
</evidence>
<dbReference type="HOGENOM" id="CLU_537612_0_0_1"/>
<proteinExistence type="predicted"/>
<feature type="region of interest" description="Disordered" evidence="1">
    <location>
        <begin position="44"/>
        <end position="89"/>
    </location>
</feature>